<evidence type="ECO:0000313" key="3">
    <source>
        <dbReference type="Proteomes" id="UP001526246"/>
    </source>
</evidence>
<organism evidence="2 3">
    <name type="scientific">Sphingomonas arvum</name>
    <dbReference type="NCBI Taxonomy" id="2992113"/>
    <lineage>
        <taxon>Bacteria</taxon>
        <taxon>Pseudomonadati</taxon>
        <taxon>Pseudomonadota</taxon>
        <taxon>Alphaproteobacteria</taxon>
        <taxon>Sphingomonadales</taxon>
        <taxon>Sphingomonadaceae</taxon>
        <taxon>Sphingomonas</taxon>
    </lineage>
</organism>
<reference evidence="2 3" key="1">
    <citation type="submission" date="2022-10" db="EMBL/GenBank/DDBJ databases">
        <title>Sphingomonas sp.</title>
        <authorList>
            <person name="Jin C."/>
        </authorList>
    </citation>
    <scope>NUCLEOTIDE SEQUENCE [LARGE SCALE GENOMIC DNA]</scope>
    <source>
        <strain evidence="2 3">BN140010</strain>
    </source>
</reference>
<evidence type="ECO:0000259" key="1">
    <source>
        <dbReference type="Pfam" id="PF14534"/>
    </source>
</evidence>
<protein>
    <submittedName>
        <fullName evidence="2">Nuclear transport factor 2 family protein</fullName>
    </submittedName>
</protein>
<comment type="caution">
    <text evidence="2">The sequence shown here is derived from an EMBL/GenBank/DDBJ whole genome shotgun (WGS) entry which is preliminary data.</text>
</comment>
<sequence>MTSLAAQIETLEHSFMRAWMEGDGKALKRLTSRNFRLVIGARPSVLLDSRSWLDGATSRFRCSAYRFGTIYSRDLDGTAVFATQLELEARLDGQDWSGTWWVTDIWRKGRLRRSWRLADRHLSRIEPDSRFPVAIKALQLWK</sequence>
<dbReference type="Pfam" id="PF14534">
    <property type="entry name" value="DUF4440"/>
    <property type="match status" value="1"/>
</dbReference>
<dbReference type="SUPFAM" id="SSF54427">
    <property type="entry name" value="NTF2-like"/>
    <property type="match status" value="1"/>
</dbReference>
<proteinExistence type="predicted"/>
<dbReference type="Proteomes" id="UP001526246">
    <property type="component" value="Unassembled WGS sequence"/>
</dbReference>
<dbReference type="InterPro" id="IPR032710">
    <property type="entry name" value="NTF2-like_dom_sf"/>
</dbReference>
<dbReference type="InterPro" id="IPR027843">
    <property type="entry name" value="DUF4440"/>
</dbReference>
<keyword evidence="3" id="KW-1185">Reference proteome</keyword>
<dbReference type="RefSeq" id="WP_264883770.1">
    <property type="nucleotide sequence ID" value="NZ_JAPDOB010000002.1"/>
</dbReference>
<feature type="domain" description="DUF4440" evidence="1">
    <location>
        <begin position="8"/>
        <end position="116"/>
    </location>
</feature>
<name>A0ABT3JII2_9SPHN</name>
<dbReference type="Gene3D" id="3.10.450.50">
    <property type="match status" value="1"/>
</dbReference>
<accession>A0ABT3JII2</accession>
<dbReference type="EMBL" id="JAPDOB010000002">
    <property type="protein sequence ID" value="MCW3798754.1"/>
    <property type="molecule type" value="Genomic_DNA"/>
</dbReference>
<evidence type="ECO:0000313" key="2">
    <source>
        <dbReference type="EMBL" id="MCW3798754.1"/>
    </source>
</evidence>
<gene>
    <name evidence="2" type="ORF">OMW55_13140</name>
</gene>